<accession>A0ACC2RUF9</accession>
<comment type="caution">
    <text evidence="1">The sequence shown here is derived from an EMBL/GenBank/DDBJ whole genome shotgun (WGS) entry which is preliminary data.</text>
</comment>
<protein>
    <submittedName>
        <fullName evidence="1">Uncharacterized protein</fullName>
    </submittedName>
</protein>
<proteinExistence type="predicted"/>
<sequence>MKTNLGNYHSTKFKTKWSGPFQIYRVGINFNYYLQDSEGMRFSQPLNGSQLKI</sequence>
<dbReference type="EMBL" id="QTSX02006497">
    <property type="protein sequence ID" value="KAJ9053689.1"/>
    <property type="molecule type" value="Genomic_DNA"/>
</dbReference>
<evidence type="ECO:0000313" key="1">
    <source>
        <dbReference type="EMBL" id="KAJ9053689.1"/>
    </source>
</evidence>
<organism evidence="1 2">
    <name type="scientific">Entomophthora muscae</name>
    <dbReference type="NCBI Taxonomy" id="34485"/>
    <lineage>
        <taxon>Eukaryota</taxon>
        <taxon>Fungi</taxon>
        <taxon>Fungi incertae sedis</taxon>
        <taxon>Zoopagomycota</taxon>
        <taxon>Entomophthoromycotina</taxon>
        <taxon>Entomophthoromycetes</taxon>
        <taxon>Entomophthorales</taxon>
        <taxon>Entomophthoraceae</taxon>
        <taxon>Entomophthora</taxon>
    </lineage>
</organism>
<name>A0ACC2RUF9_9FUNG</name>
<gene>
    <name evidence="1" type="ORF">DSO57_1021869</name>
</gene>
<evidence type="ECO:0000313" key="2">
    <source>
        <dbReference type="Proteomes" id="UP001165960"/>
    </source>
</evidence>
<reference evidence="1" key="1">
    <citation type="submission" date="2022-04" db="EMBL/GenBank/DDBJ databases">
        <title>Genome of the entomopathogenic fungus Entomophthora muscae.</title>
        <authorList>
            <person name="Elya C."/>
            <person name="Lovett B.R."/>
            <person name="Lee E."/>
            <person name="Macias A.M."/>
            <person name="Hajek A.E."/>
            <person name="De Bivort B.L."/>
            <person name="Kasson M.T."/>
            <person name="De Fine Licht H.H."/>
            <person name="Stajich J.E."/>
        </authorList>
    </citation>
    <scope>NUCLEOTIDE SEQUENCE</scope>
    <source>
        <strain evidence="1">Berkeley</strain>
    </source>
</reference>
<keyword evidence="2" id="KW-1185">Reference proteome</keyword>
<dbReference type="Proteomes" id="UP001165960">
    <property type="component" value="Unassembled WGS sequence"/>
</dbReference>